<dbReference type="Proteomes" id="UP000523000">
    <property type="component" value="Unassembled WGS sequence"/>
</dbReference>
<reference evidence="2 3" key="1">
    <citation type="submission" date="2020-08" db="EMBL/GenBank/DDBJ databases">
        <title>Sequencing the genomes of 1000 actinobacteria strains.</title>
        <authorList>
            <person name="Klenk H.-P."/>
        </authorList>
    </citation>
    <scope>NUCLEOTIDE SEQUENCE [LARGE SCALE GENOMIC DNA]</scope>
    <source>
        <strain evidence="2 3">DSM 22826</strain>
    </source>
</reference>
<feature type="transmembrane region" description="Helical" evidence="1">
    <location>
        <begin position="201"/>
        <end position="222"/>
    </location>
</feature>
<protein>
    <submittedName>
        <fullName evidence="2">Ca2+/Na+ antiporter</fullName>
    </submittedName>
</protein>
<keyword evidence="1" id="KW-1133">Transmembrane helix</keyword>
<dbReference type="AlphaFoldDB" id="A0A839QI65"/>
<sequence length="345" mass="36570">MMSLLPVAMIILVPLCAIVLIAGLFARPRARVTATEAAGLLPPEREAELAAKRRRQVLAMAAAMIAGFVVCGAVASRGPVDTGLMGLPFALAIPLGAIAGLLVFALIWRLRWNDGEAPRRSAELQTREPWSFSTRALLLTPLLGGGILIAALLLAGLASVTDESGKHIGLPGISLAGWAEEDGRIFDVQYREDVFAPFPGWYYGVPLIICVVVLLAGLYLLLRRIAGAPRPPESGLLAADTLLRQGASEFVMLWVGMAFIAQMAGLAIISAIAFQSMYRRSVPHLDLEGMPPQEILQPGYGLGIVLVCLGLALLVAAAVLLVRQIVQLAAATRAIRSTSGMEAAR</sequence>
<gene>
    <name evidence="2" type="ORF">E9229_002279</name>
</gene>
<feature type="transmembrane region" description="Helical" evidence="1">
    <location>
        <begin position="57"/>
        <end position="75"/>
    </location>
</feature>
<feature type="transmembrane region" description="Helical" evidence="1">
    <location>
        <begin position="251"/>
        <end position="278"/>
    </location>
</feature>
<feature type="transmembrane region" description="Helical" evidence="1">
    <location>
        <begin position="87"/>
        <end position="110"/>
    </location>
</feature>
<dbReference type="RefSeq" id="WP_183511280.1">
    <property type="nucleotide sequence ID" value="NZ_BAABGK010000002.1"/>
</dbReference>
<feature type="transmembrane region" description="Helical" evidence="1">
    <location>
        <begin position="6"/>
        <end position="26"/>
    </location>
</feature>
<evidence type="ECO:0000256" key="1">
    <source>
        <dbReference type="SAM" id="Phobius"/>
    </source>
</evidence>
<keyword evidence="3" id="KW-1185">Reference proteome</keyword>
<evidence type="ECO:0000313" key="2">
    <source>
        <dbReference type="EMBL" id="MBB2996088.1"/>
    </source>
</evidence>
<organism evidence="2 3">
    <name type="scientific">Paeniglutamicibacter cryotolerans</name>
    <dbReference type="NCBI Taxonomy" id="670079"/>
    <lineage>
        <taxon>Bacteria</taxon>
        <taxon>Bacillati</taxon>
        <taxon>Actinomycetota</taxon>
        <taxon>Actinomycetes</taxon>
        <taxon>Micrococcales</taxon>
        <taxon>Micrococcaceae</taxon>
        <taxon>Paeniglutamicibacter</taxon>
    </lineage>
</organism>
<keyword evidence="1" id="KW-0472">Membrane</keyword>
<comment type="caution">
    <text evidence="2">The sequence shown here is derived from an EMBL/GenBank/DDBJ whole genome shotgun (WGS) entry which is preliminary data.</text>
</comment>
<feature type="transmembrane region" description="Helical" evidence="1">
    <location>
        <begin position="136"/>
        <end position="158"/>
    </location>
</feature>
<name>A0A839QI65_9MICC</name>
<proteinExistence type="predicted"/>
<keyword evidence="1" id="KW-0812">Transmembrane</keyword>
<feature type="transmembrane region" description="Helical" evidence="1">
    <location>
        <begin position="298"/>
        <end position="322"/>
    </location>
</feature>
<accession>A0A839QI65</accession>
<evidence type="ECO:0000313" key="3">
    <source>
        <dbReference type="Proteomes" id="UP000523000"/>
    </source>
</evidence>
<dbReference type="EMBL" id="JACHVS010000001">
    <property type="protein sequence ID" value="MBB2996088.1"/>
    <property type="molecule type" value="Genomic_DNA"/>
</dbReference>